<dbReference type="Proteomes" id="UP000790580">
    <property type="component" value="Unassembled WGS sequence"/>
</dbReference>
<name>A0ABS6JNP9_9BACI</name>
<evidence type="ECO:0000256" key="1">
    <source>
        <dbReference type="SAM" id="SignalP"/>
    </source>
</evidence>
<organism evidence="2 3">
    <name type="scientific">Evansella alkalicola</name>
    <dbReference type="NCBI Taxonomy" id="745819"/>
    <lineage>
        <taxon>Bacteria</taxon>
        <taxon>Bacillati</taxon>
        <taxon>Bacillota</taxon>
        <taxon>Bacilli</taxon>
        <taxon>Bacillales</taxon>
        <taxon>Bacillaceae</taxon>
        <taxon>Evansella</taxon>
    </lineage>
</organism>
<dbReference type="InterPro" id="IPR010310">
    <property type="entry name" value="T7SS_ESAT-6-like"/>
</dbReference>
<feature type="chain" id="PRO_5046702271" evidence="1">
    <location>
        <begin position="24"/>
        <end position="614"/>
    </location>
</feature>
<comment type="caution">
    <text evidence="2">The sequence shown here is derived from an EMBL/GenBank/DDBJ whole genome shotgun (WGS) entry which is preliminary data.</text>
</comment>
<protein>
    <submittedName>
        <fullName evidence="2">YhgE/Pip domain-containing protein</fullName>
    </submittedName>
</protein>
<reference evidence="2 3" key="1">
    <citation type="submission" date="2021-06" db="EMBL/GenBank/DDBJ databases">
        <title>Bacillus sp. RD4P76, an endophyte from a halophyte.</title>
        <authorList>
            <person name="Sun J.-Q."/>
        </authorList>
    </citation>
    <scope>NUCLEOTIDE SEQUENCE [LARGE SCALE GENOMIC DNA]</scope>
    <source>
        <strain evidence="2 3">JCM 17098</strain>
    </source>
</reference>
<gene>
    <name evidence="2" type="ORF">KS407_01885</name>
</gene>
<dbReference type="Pfam" id="PF06013">
    <property type="entry name" value="WXG100"/>
    <property type="match status" value="1"/>
</dbReference>
<evidence type="ECO:0000313" key="2">
    <source>
        <dbReference type="EMBL" id="MBU9720186.1"/>
    </source>
</evidence>
<keyword evidence="1" id="KW-0732">Signal</keyword>
<sequence length="614" mass="67897">MVKKKFMMVFLTMLLVFPYYTGSADPNEDMDENDTQAEIDNGGDPMGKVASKDEVIYGSLHANGSLNEIFVVNMLEVVEAGLIIDHGNYESVKNLTDLTEIEQVDNKVRIQASPGWYYYQGNKKNAELPWNIDISYMLDGEEISAPDLAGKDGRLLITINTSQNESVDPVFYEYYALQVSLTLDTDNTSNLHAPDATIANVGKQRQVNFTVMPERDGDLTLLADVVDFEMEGIDISGIPLSMALEEFEMDEMTREMRKLADAIQEINNGVSDLRDGVSELNDGMWSLSSGSNEYYSGMNEINNSSGELVDASATIRDALRTLNEELSGAQLDFDMSELEQMPEMFERFSEGVGGAAEGLVQFNENFAAAFSALESAINEIPETPDSLQENIEELRDMGVDPEIIDFLIEVNAAAQSVRGTFSEVREVFGAVESTLEGINETVGEMTGRLDTISEEVLAAFENMDELDAFDELIDGVAMLAENYGEFHNGLRSYTNGVSQLTGAYGEIDSGISEIANGTSELESGVGELHDGTEELASETSDLPEQMEEEMEAMLEEFERSDFEAVSYVSDANKNINTVQFVLKTEPIEIVSADDEGEEEEEQPSFWERLWGLFS</sequence>
<dbReference type="EMBL" id="JAHQCR010000014">
    <property type="protein sequence ID" value="MBU9720186.1"/>
    <property type="molecule type" value="Genomic_DNA"/>
</dbReference>
<keyword evidence="3" id="KW-1185">Reference proteome</keyword>
<dbReference type="Gene3D" id="1.10.287.950">
    <property type="entry name" value="Methyl-accepting chemotaxis protein"/>
    <property type="match status" value="2"/>
</dbReference>
<dbReference type="NCBIfam" id="TIGR03057">
    <property type="entry name" value="xxxLxxG_by_4"/>
    <property type="match status" value="2"/>
</dbReference>
<evidence type="ECO:0000313" key="3">
    <source>
        <dbReference type="Proteomes" id="UP000790580"/>
    </source>
</evidence>
<dbReference type="SUPFAM" id="SSF58104">
    <property type="entry name" value="Methyl-accepting chemotaxis protein (MCP) signaling domain"/>
    <property type="match status" value="1"/>
</dbReference>
<proteinExistence type="predicted"/>
<feature type="signal peptide" evidence="1">
    <location>
        <begin position="1"/>
        <end position="23"/>
    </location>
</feature>
<accession>A0ABS6JNP9</accession>
<dbReference type="InterPro" id="IPR023908">
    <property type="entry name" value="xxxLxxG_rpt"/>
</dbReference>